<evidence type="ECO:0000313" key="3">
    <source>
        <dbReference type="EMBL" id="RIJ24374.1"/>
    </source>
</evidence>
<evidence type="ECO:0000313" key="4">
    <source>
        <dbReference type="Proteomes" id="UP000265431"/>
    </source>
</evidence>
<protein>
    <submittedName>
        <fullName evidence="3">PaaI family thioesterase</fullName>
    </submittedName>
</protein>
<feature type="domain" description="Thioesterase" evidence="2">
    <location>
        <begin position="50"/>
        <end position="122"/>
    </location>
</feature>
<dbReference type="OrthoDB" id="9813158at2"/>
<dbReference type="Pfam" id="PF03061">
    <property type="entry name" value="4HBT"/>
    <property type="match status" value="1"/>
</dbReference>
<dbReference type="SUPFAM" id="SSF54637">
    <property type="entry name" value="Thioesterase/thiol ester dehydrase-isomerase"/>
    <property type="match status" value="1"/>
</dbReference>
<dbReference type="RefSeq" id="WP_119379563.1">
    <property type="nucleotide sequence ID" value="NZ_QWGB01000005.1"/>
</dbReference>
<accession>A0A399R1L1</accession>
<dbReference type="InterPro" id="IPR029069">
    <property type="entry name" value="HotDog_dom_sf"/>
</dbReference>
<evidence type="ECO:0000259" key="2">
    <source>
        <dbReference type="Pfam" id="PF03061"/>
    </source>
</evidence>
<dbReference type="EMBL" id="QWGB01000005">
    <property type="protein sequence ID" value="RIJ24374.1"/>
    <property type="molecule type" value="Genomic_DNA"/>
</dbReference>
<dbReference type="PANTHER" id="PTHR43240:SF3">
    <property type="entry name" value="THIOESTERASE DOMAIN-CONTAINING PROTEIN"/>
    <property type="match status" value="1"/>
</dbReference>
<gene>
    <name evidence="3" type="ORF">D1224_09095</name>
</gene>
<reference evidence="3 4" key="1">
    <citation type="submission" date="2018-08" db="EMBL/GenBank/DDBJ databases">
        <title>Henriciella mobilis sp. nov., isolated from seawater.</title>
        <authorList>
            <person name="Cheng H."/>
            <person name="Wu Y.-H."/>
            <person name="Xu X.-W."/>
            <person name="Guo L.-L."/>
        </authorList>
    </citation>
    <scope>NUCLEOTIDE SEQUENCE [LARGE SCALE GENOMIC DNA]</scope>
    <source>
        <strain evidence="3 4">CCUG66934</strain>
    </source>
</reference>
<dbReference type="InterPro" id="IPR003736">
    <property type="entry name" value="PAAI_dom"/>
</dbReference>
<evidence type="ECO:0000256" key="1">
    <source>
        <dbReference type="ARBA" id="ARBA00022801"/>
    </source>
</evidence>
<keyword evidence="4" id="KW-1185">Reference proteome</keyword>
<dbReference type="Proteomes" id="UP000265431">
    <property type="component" value="Unassembled WGS sequence"/>
</dbReference>
<dbReference type="InterPro" id="IPR006683">
    <property type="entry name" value="Thioestr_dom"/>
</dbReference>
<keyword evidence="1" id="KW-0378">Hydrolase</keyword>
<dbReference type="AlphaFoldDB" id="A0A399R1L1"/>
<dbReference type="PANTHER" id="PTHR43240">
    <property type="entry name" value="1,4-DIHYDROXY-2-NAPHTHOYL-COA THIOESTERASE 1"/>
    <property type="match status" value="1"/>
</dbReference>
<dbReference type="Gene3D" id="3.10.129.10">
    <property type="entry name" value="Hotdog Thioesterase"/>
    <property type="match status" value="1"/>
</dbReference>
<dbReference type="CDD" id="cd03443">
    <property type="entry name" value="PaaI_thioesterase"/>
    <property type="match status" value="1"/>
</dbReference>
<proteinExistence type="predicted"/>
<organism evidence="3 4">
    <name type="scientific">Henriciella barbarensis</name>
    <dbReference type="NCBI Taxonomy" id="86342"/>
    <lineage>
        <taxon>Bacteria</taxon>
        <taxon>Pseudomonadati</taxon>
        <taxon>Pseudomonadota</taxon>
        <taxon>Alphaproteobacteria</taxon>
        <taxon>Hyphomonadales</taxon>
        <taxon>Hyphomonadaceae</taxon>
        <taxon>Henriciella</taxon>
    </lineage>
</organism>
<comment type="caution">
    <text evidence="3">The sequence shown here is derived from an EMBL/GenBank/DDBJ whole genome shotgun (WGS) entry which is preliminary data.</text>
</comment>
<dbReference type="NCBIfam" id="TIGR00369">
    <property type="entry name" value="unchar_dom_1"/>
    <property type="match status" value="1"/>
</dbReference>
<name>A0A399R1L1_9PROT</name>
<sequence length="139" mass="15388">MSPRAAQLQAFLDRTPFARFIGMEFTADGDKLIARLPFQEKFIGNRAINALHGGATGAFLELTAVAQVYLQSDLQRPPKPINLTIDYLRSAKGEDLYARAIVHKLGRRMASVRAEAWQGDHPEKIVTALQAHFLVAEDG</sequence>
<dbReference type="GO" id="GO:0016289">
    <property type="term" value="F:acyl-CoA hydrolase activity"/>
    <property type="evidence" value="ECO:0007669"/>
    <property type="project" value="UniProtKB-ARBA"/>
</dbReference>